<dbReference type="Pfam" id="PF01614">
    <property type="entry name" value="IclR_C"/>
    <property type="match status" value="1"/>
</dbReference>
<dbReference type="InterPro" id="IPR014757">
    <property type="entry name" value="Tscrpt_reg_IclR_C"/>
</dbReference>
<keyword evidence="7" id="KW-1185">Reference proteome</keyword>
<dbReference type="GO" id="GO:0003700">
    <property type="term" value="F:DNA-binding transcription factor activity"/>
    <property type="evidence" value="ECO:0007669"/>
    <property type="project" value="TreeGrafter"/>
</dbReference>
<dbReference type="PANTHER" id="PTHR30136:SF24">
    <property type="entry name" value="HTH-TYPE TRANSCRIPTIONAL REPRESSOR ALLR"/>
    <property type="match status" value="1"/>
</dbReference>
<dbReference type="SUPFAM" id="SSF46785">
    <property type="entry name" value="Winged helix' DNA-binding domain"/>
    <property type="match status" value="1"/>
</dbReference>
<dbReference type="PROSITE" id="PS51078">
    <property type="entry name" value="ICLR_ED"/>
    <property type="match status" value="1"/>
</dbReference>
<dbReference type="GO" id="GO:0003677">
    <property type="term" value="F:DNA binding"/>
    <property type="evidence" value="ECO:0007669"/>
    <property type="project" value="UniProtKB-KW"/>
</dbReference>
<dbReference type="InterPro" id="IPR036390">
    <property type="entry name" value="WH_DNA-bd_sf"/>
</dbReference>
<protein>
    <submittedName>
        <fullName evidence="6">Transcriptional repressor IclR</fullName>
    </submittedName>
</protein>
<evidence type="ECO:0000313" key="7">
    <source>
        <dbReference type="Proteomes" id="UP000430146"/>
    </source>
</evidence>
<dbReference type="PROSITE" id="PS51077">
    <property type="entry name" value="HTH_ICLR"/>
    <property type="match status" value="1"/>
</dbReference>
<dbReference type="OrthoDB" id="3734039at2"/>
<gene>
    <name evidence="6" type="primary">iclR_2</name>
    <name evidence="6" type="ORF">AELLOGFF_03549</name>
</gene>
<keyword evidence="2" id="KW-0238">DNA-binding</keyword>
<evidence type="ECO:0000259" key="4">
    <source>
        <dbReference type="PROSITE" id="PS51077"/>
    </source>
</evidence>
<dbReference type="SMART" id="SM00346">
    <property type="entry name" value="HTH_ICLR"/>
    <property type="match status" value="1"/>
</dbReference>
<dbReference type="SUPFAM" id="SSF55781">
    <property type="entry name" value="GAF domain-like"/>
    <property type="match status" value="1"/>
</dbReference>
<dbReference type="Gene3D" id="1.10.10.10">
    <property type="entry name" value="Winged helix-like DNA-binding domain superfamily/Winged helix DNA-binding domain"/>
    <property type="match status" value="1"/>
</dbReference>
<evidence type="ECO:0000256" key="2">
    <source>
        <dbReference type="ARBA" id="ARBA00023125"/>
    </source>
</evidence>
<dbReference type="InterPro" id="IPR036388">
    <property type="entry name" value="WH-like_DNA-bd_sf"/>
</dbReference>
<dbReference type="Gene3D" id="3.30.450.40">
    <property type="match status" value="1"/>
</dbReference>
<reference evidence="6 7" key="1">
    <citation type="submission" date="2019-11" db="EMBL/GenBank/DDBJ databases">
        <authorList>
            <person name="Holert J."/>
        </authorList>
    </citation>
    <scope>NUCLEOTIDE SEQUENCE [LARGE SCALE GENOMIC DNA]</scope>
    <source>
        <strain evidence="6">BC8_1</strain>
    </source>
</reference>
<dbReference type="InterPro" id="IPR005471">
    <property type="entry name" value="Tscrpt_reg_IclR_N"/>
</dbReference>
<keyword evidence="1" id="KW-0805">Transcription regulation</keyword>
<organism evidence="6 7">
    <name type="scientific">Mycolicibacterium vanbaalenii</name>
    <name type="common">Mycobacterium vanbaalenii</name>
    <dbReference type="NCBI Taxonomy" id="110539"/>
    <lineage>
        <taxon>Bacteria</taxon>
        <taxon>Bacillati</taxon>
        <taxon>Actinomycetota</taxon>
        <taxon>Actinomycetes</taxon>
        <taxon>Mycobacteriales</taxon>
        <taxon>Mycobacteriaceae</taxon>
        <taxon>Mycolicibacterium</taxon>
    </lineage>
</organism>
<evidence type="ECO:0000256" key="1">
    <source>
        <dbReference type="ARBA" id="ARBA00023015"/>
    </source>
</evidence>
<dbReference type="EMBL" id="CACSIP010000010">
    <property type="protein sequence ID" value="CAA0105337.1"/>
    <property type="molecule type" value="Genomic_DNA"/>
</dbReference>
<feature type="domain" description="IclR-ED" evidence="5">
    <location>
        <begin position="73"/>
        <end position="249"/>
    </location>
</feature>
<name>A0A5S9PMI8_MYCVN</name>
<dbReference type="PANTHER" id="PTHR30136">
    <property type="entry name" value="HELIX-TURN-HELIX TRANSCRIPTIONAL REGULATOR, ICLR FAMILY"/>
    <property type="match status" value="1"/>
</dbReference>
<dbReference type="Pfam" id="PF09339">
    <property type="entry name" value="HTH_IclR"/>
    <property type="match status" value="1"/>
</dbReference>
<dbReference type="InterPro" id="IPR029016">
    <property type="entry name" value="GAF-like_dom_sf"/>
</dbReference>
<dbReference type="InterPro" id="IPR050707">
    <property type="entry name" value="HTH_MetabolicPath_Reg"/>
</dbReference>
<feature type="domain" description="HTH iclR-type" evidence="4">
    <location>
        <begin position="12"/>
        <end position="72"/>
    </location>
</feature>
<keyword evidence="3" id="KW-0804">Transcription</keyword>
<evidence type="ECO:0000256" key="3">
    <source>
        <dbReference type="ARBA" id="ARBA00023163"/>
    </source>
</evidence>
<accession>A0A5S9PMI8</accession>
<proteinExistence type="predicted"/>
<dbReference type="RefSeq" id="WP_159229818.1">
    <property type="nucleotide sequence ID" value="NZ_CACSIP010000010.1"/>
</dbReference>
<sequence length="261" mass="28434">MHTESVASPTLIQSLQRGMRLVEAVTRWGPLTARELSNRTGIVLPTTYHLVRTLVHEGYLRRLADGRYSLGYQMASVNQLEFRARSLRLIREGIAALAAEARVTVSIGELCDGDIVVTQFVTHASTPRFECWRGMTIPGHATAVGKDILRRMSTPQRAAYVAKHPFEARTTHTVTTAARLEHEMADNEVARSDQEFAYGISCVAVSLIGGERLMALGAAFPSSRTPRVREQTEATVSQTAARISDAIGIASASAADTGSRK</sequence>
<dbReference type="AlphaFoldDB" id="A0A5S9PMI8"/>
<evidence type="ECO:0000313" key="6">
    <source>
        <dbReference type="EMBL" id="CAA0105337.1"/>
    </source>
</evidence>
<evidence type="ECO:0000259" key="5">
    <source>
        <dbReference type="PROSITE" id="PS51078"/>
    </source>
</evidence>
<dbReference type="Proteomes" id="UP000430146">
    <property type="component" value="Unassembled WGS sequence"/>
</dbReference>
<dbReference type="GO" id="GO:0045892">
    <property type="term" value="P:negative regulation of DNA-templated transcription"/>
    <property type="evidence" value="ECO:0007669"/>
    <property type="project" value="TreeGrafter"/>
</dbReference>